<keyword evidence="3" id="KW-1185">Reference proteome</keyword>
<evidence type="ECO:0000313" key="3">
    <source>
        <dbReference type="Proteomes" id="UP000198318"/>
    </source>
</evidence>
<evidence type="ECO:0000313" key="2">
    <source>
        <dbReference type="EMBL" id="SNT14375.1"/>
    </source>
</evidence>
<dbReference type="AlphaFoldDB" id="A0A239K8E5"/>
<dbReference type="SUPFAM" id="SSF56112">
    <property type="entry name" value="Protein kinase-like (PK-like)"/>
    <property type="match status" value="1"/>
</dbReference>
<evidence type="ECO:0000259" key="1">
    <source>
        <dbReference type="Pfam" id="PF01636"/>
    </source>
</evidence>
<dbReference type="Gene3D" id="3.90.1200.10">
    <property type="match status" value="1"/>
</dbReference>
<dbReference type="OrthoDB" id="3340432at2"/>
<feature type="domain" description="Aminoglycoside phosphotransferase" evidence="1">
    <location>
        <begin position="63"/>
        <end position="260"/>
    </location>
</feature>
<sequence length="318" mass="33513">MASESDSPTAAPAGVAAGPATISRLAEQIGAQVTDRTPVRVWSMSGVERLHLHGGGTVILKYAVAQFGDEARILRHAAAHDVPVPRVLAATTQEDGTAAFLLEDLGAQVREAELRDAAQAAVAIHRCPPLEGLPVLDQAALAALPGNALGTLQELQAAGRWREADDNGIREALQRLGAVAEARAAGAELPPFGLCHSEFHPTSLYVTDEGPYLLDLARAFTGPGLLDLVSWQGTADPLDPGKVNDLLDAYVAAGGPAEARADRGGGLPAARWACGWFRVWVTEWFLQATLRYATTTDNDASHQQGVLRDLGEALECLT</sequence>
<keyword evidence="2" id="KW-0808">Transferase</keyword>
<name>A0A239K8E5_9ACTN</name>
<accession>A0A239K8E5</accession>
<dbReference type="RefSeq" id="WP_143228045.1">
    <property type="nucleotide sequence ID" value="NZ_FZOR01000017.1"/>
</dbReference>
<dbReference type="Gene3D" id="3.30.200.20">
    <property type="entry name" value="Phosphorylase Kinase, domain 1"/>
    <property type="match status" value="1"/>
</dbReference>
<dbReference type="InterPro" id="IPR002575">
    <property type="entry name" value="Aminoglycoside_PTrfase"/>
</dbReference>
<dbReference type="Proteomes" id="UP000198318">
    <property type="component" value="Unassembled WGS sequence"/>
</dbReference>
<reference evidence="2 3" key="1">
    <citation type="submission" date="2017-06" db="EMBL/GenBank/DDBJ databases">
        <authorList>
            <person name="Kim H.J."/>
            <person name="Triplett B.A."/>
        </authorList>
    </citation>
    <scope>NUCLEOTIDE SEQUENCE [LARGE SCALE GENOMIC DNA]</scope>
    <source>
        <strain evidence="2 3">DSM 44715</strain>
    </source>
</reference>
<dbReference type="Pfam" id="PF01636">
    <property type="entry name" value="APH"/>
    <property type="match status" value="1"/>
</dbReference>
<organism evidence="2 3">
    <name type="scientific">Actinomadura meyerae</name>
    <dbReference type="NCBI Taxonomy" id="240840"/>
    <lineage>
        <taxon>Bacteria</taxon>
        <taxon>Bacillati</taxon>
        <taxon>Actinomycetota</taxon>
        <taxon>Actinomycetes</taxon>
        <taxon>Streptosporangiales</taxon>
        <taxon>Thermomonosporaceae</taxon>
        <taxon>Actinomadura</taxon>
    </lineage>
</organism>
<gene>
    <name evidence="2" type="ORF">SAMN05443665_101752</name>
</gene>
<protein>
    <submittedName>
        <fullName evidence="2">Phosphotransferase enzyme family protein</fullName>
    </submittedName>
</protein>
<proteinExistence type="predicted"/>
<dbReference type="InterPro" id="IPR011009">
    <property type="entry name" value="Kinase-like_dom_sf"/>
</dbReference>
<dbReference type="EMBL" id="FZOR01000017">
    <property type="protein sequence ID" value="SNT14375.1"/>
    <property type="molecule type" value="Genomic_DNA"/>
</dbReference>
<dbReference type="GO" id="GO:0016740">
    <property type="term" value="F:transferase activity"/>
    <property type="evidence" value="ECO:0007669"/>
    <property type="project" value="UniProtKB-KW"/>
</dbReference>